<dbReference type="CDD" id="cd17569">
    <property type="entry name" value="REC_HupR-like"/>
    <property type="match status" value="1"/>
</dbReference>
<dbReference type="SMART" id="SM00448">
    <property type="entry name" value="REC"/>
    <property type="match status" value="1"/>
</dbReference>
<sequence length="308" mass="34107">MDHTILFVDDEENILKALGRLMRKTGYTCFFASSAKEGLEIIKKERLSVVVSDMRMPEMNGVELVRAANEIDPVSVKIILSGYSDIDDIMSAVNGGHIHSYITKPWREADLMITLMNACEMYERRIREKEMLQELKEKNEALKELNENLEKIVQARTWEIKASNLLLNSILKGTGEQDILEQGALIISKLAGNVPVFAYSLVSGNSFTSQKGVPPVEIGEKILDQLKKSLKAVVSGADLYIPLLKRDRLLGILSLTGAGRGDVPALLHRMANVLSGIRLYLSQQELVGSSSEIISSIDMMIEEADAAT</sequence>
<keyword evidence="6" id="KW-1185">Reference proteome</keyword>
<dbReference type="PANTHER" id="PTHR44591:SF19">
    <property type="entry name" value="TWO-COMPONENT RESPONSE REGULATOR-RELATED"/>
    <property type="match status" value="1"/>
</dbReference>
<protein>
    <submittedName>
        <fullName evidence="5">Response regulator receiver protein</fullName>
    </submittedName>
</protein>
<evidence type="ECO:0000313" key="6">
    <source>
        <dbReference type="Proteomes" id="UP000002318"/>
    </source>
</evidence>
<evidence type="ECO:0000256" key="1">
    <source>
        <dbReference type="ARBA" id="ARBA00022553"/>
    </source>
</evidence>
<dbReference type="PANTHER" id="PTHR44591">
    <property type="entry name" value="STRESS RESPONSE REGULATOR PROTEIN 1"/>
    <property type="match status" value="1"/>
</dbReference>
<evidence type="ECO:0000313" key="5">
    <source>
        <dbReference type="EMBL" id="ADK80743.1"/>
    </source>
</evidence>
<reference evidence="5 6" key="1">
    <citation type="journal article" date="2010" name="Stand. Genomic Sci.">
        <title>Complete genome sequence of Spirochaeta smaragdinae type strain (SEBR 4228).</title>
        <authorList>
            <person name="Mavromatis K."/>
            <person name="Yasawong M."/>
            <person name="Chertkov O."/>
            <person name="Lapidus A."/>
            <person name="Lucas S."/>
            <person name="Nolan M."/>
            <person name="Del Rio T.G."/>
            <person name="Tice H."/>
            <person name="Cheng J.F."/>
            <person name="Pitluck S."/>
            <person name="Liolios K."/>
            <person name="Ivanova N."/>
            <person name="Tapia R."/>
            <person name="Han C."/>
            <person name="Bruce D."/>
            <person name="Goodwin L."/>
            <person name="Pati A."/>
            <person name="Chen A."/>
            <person name="Palaniappan K."/>
            <person name="Land M."/>
            <person name="Hauser L."/>
            <person name="Chang Y.J."/>
            <person name="Jeffries C.D."/>
            <person name="Detter J.C."/>
            <person name="Rohde M."/>
            <person name="Brambilla E."/>
            <person name="Spring S."/>
            <person name="Goker M."/>
            <person name="Sikorski J."/>
            <person name="Woyke T."/>
            <person name="Bristow J."/>
            <person name="Eisen J.A."/>
            <person name="Markowitz V."/>
            <person name="Hugenholtz P."/>
            <person name="Klenk H.P."/>
            <person name="Kyrpides N.C."/>
        </authorList>
    </citation>
    <scope>NUCLEOTIDE SEQUENCE [LARGE SCALE GENOMIC DNA]</scope>
    <source>
        <strain evidence="6">DSM 11293 / JCM 15392 / SEBR 4228</strain>
    </source>
</reference>
<dbReference type="PROSITE" id="PS50110">
    <property type="entry name" value="RESPONSE_REGULATORY"/>
    <property type="match status" value="1"/>
</dbReference>
<dbReference type="STRING" id="573413.Spirs_1616"/>
<name>E1R5X8_SEDSS</name>
<keyword evidence="3" id="KW-0175">Coiled coil</keyword>
<evidence type="ECO:0000256" key="3">
    <source>
        <dbReference type="SAM" id="Coils"/>
    </source>
</evidence>
<dbReference type="InterPro" id="IPR011006">
    <property type="entry name" value="CheY-like_superfamily"/>
</dbReference>
<feature type="coiled-coil region" evidence="3">
    <location>
        <begin position="125"/>
        <end position="155"/>
    </location>
</feature>
<dbReference type="Gene3D" id="3.40.50.2300">
    <property type="match status" value="1"/>
</dbReference>
<feature type="modified residue" description="4-aspartylphosphate" evidence="2">
    <location>
        <position position="53"/>
    </location>
</feature>
<dbReference type="SUPFAM" id="SSF52172">
    <property type="entry name" value="CheY-like"/>
    <property type="match status" value="1"/>
</dbReference>
<dbReference type="HOGENOM" id="CLU_902871_0_0_12"/>
<dbReference type="InterPro" id="IPR050595">
    <property type="entry name" value="Bact_response_regulator"/>
</dbReference>
<evidence type="ECO:0000256" key="2">
    <source>
        <dbReference type="PROSITE-ProRule" id="PRU00169"/>
    </source>
</evidence>
<organism evidence="5 6">
    <name type="scientific">Sediminispirochaeta smaragdinae (strain DSM 11293 / JCM 15392 / SEBR 4228)</name>
    <name type="common">Spirochaeta smaragdinae</name>
    <dbReference type="NCBI Taxonomy" id="573413"/>
    <lineage>
        <taxon>Bacteria</taxon>
        <taxon>Pseudomonadati</taxon>
        <taxon>Spirochaetota</taxon>
        <taxon>Spirochaetia</taxon>
        <taxon>Spirochaetales</taxon>
        <taxon>Spirochaetaceae</taxon>
        <taxon>Sediminispirochaeta</taxon>
    </lineage>
</organism>
<dbReference type="KEGG" id="ssm:Spirs_1616"/>
<dbReference type="OrthoDB" id="369918at2"/>
<feature type="domain" description="Response regulatory" evidence="4">
    <location>
        <begin position="4"/>
        <end position="119"/>
    </location>
</feature>
<keyword evidence="1 2" id="KW-0597">Phosphoprotein</keyword>
<dbReference type="eggNOG" id="COG3437">
    <property type="taxonomic scope" value="Bacteria"/>
</dbReference>
<gene>
    <name evidence="5" type="ordered locus">Spirs_1616</name>
</gene>
<dbReference type="GO" id="GO:0000160">
    <property type="term" value="P:phosphorelay signal transduction system"/>
    <property type="evidence" value="ECO:0007669"/>
    <property type="project" value="InterPro"/>
</dbReference>
<dbReference type="RefSeq" id="WP_013254207.1">
    <property type="nucleotide sequence ID" value="NC_014364.1"/>
</dbReference>
<dbReference type="Proteomes" id="UP000002318">
    <property type="component" value="Chromosome"/>
</dbReference>
<dbReference type="EMBL" id="CP002116">
    <property type="protein sequence ID" value="ADK80743.1"/>
    <property type="molecule type" value="Genomic_DNA"/>
</dbReference>
<dbReference type="Pfam" id="PF00072">
    <property type="entry name" value="Response_reg"/>
    <property type="match status" value="1"/>
</dbReference>
<accession>E1R5X8</accession>
<evidence type="ECO:0000259" key="4">
    <source>
        <dbReference type="PROSITE" id="PS50110"/>
    </source>
</evidence>
<proteinExistence type="predicted"/>
<dbReference type="InterPro" id="IPR001789">
    <property type="entry name" value="Sig_transdc_resp-reg_receiver"/>
</dbReference>
<dbReference type="AlphaFoldDB" id="E1R5X8"/>